<protein>
    <submittedName>
        <fullName evidence="2">Uncharacterized protein</fullName>
    </submittedName>
</protein>
<dbReference type="EMBL" id="JAFJYH010000112">
    <property type="protein sequence ID" value="KAG4419138.1"/>
    <property type="molecule type" value="Genomic_DNA"/>
</dbReference>
<sequence>MLLHSLLTNLLLAIAVSASAFPAAITPTTSKICKKPYCTSLCADGTPFNCCVTYVRDPCSDHQIPKYPPLEKCTGADDFDCKCRCEKYPEIEYFCNARYFRDPCSPLDDEEVGIEGIEGTGVE</sequence>
<evidence type="ECO:0000256" key="1">
    <source>
        <dbReference type="SAM" id="SignalP"/>
    </source>
</evidence>
<dbReference type="OrthoDB" id="3502814at2759"/>
<accession>A0A8H7THZ0</accession>
<keyword evidence="1" id="KW-0732">Signal</keyword>
<comment type="caution">
    <text evidence="2">The sequence shown here is derived from an EMBL/GenBank/DDBJ whole genome shotgun (WGS) entry which is preliminary data.</text>
</comment>
<evidence type="ECO:0000313" key="2">
    <source>
        <dbReference type="EMBL" id="KAG4419138.1"/>
    </source>
</evidence>
<feature type="signal peptide" evidence="1">
    <location>
        <begin position="1"/>
        <end position="18"/>
    </location>
</feature>
<proteinExistence type="predicted"/>
<name>A0A8H7THZ0_9HELO</name>
<reference evidence="2" key="1">
    <citation type="submission" date="2021-02" db="EMBL/GenBank/DDBJ databases">
        <title>Genome sequence Cadophora malorum strain M34.</title>
        <authorList>
            <person name="Stefanovic E."/>
            <person name="Vu D."/>
            <person name="Scully C."/>
            <person name="Dijksterhuis J."/>
            <person name="Roader J."/>
            <person name="Houbraken J."/>
        </authorList>
    </citation>
    <scope>NUCLEOTIDE SEQUENCE</scope>
    <source>
        <strain evidence="2">M34</strain>
    </source>
</reference>
<gene>
    <name evidence="2" type="ORF">IFR04_007734</name>
</gene>
<evidence type="ECO:0000313" key="3">
    <source>
        <dbReference type="Proteomes" id="UP000664132"/>
    </source>
</evidence>
<feature type="chain" id="PRO_5034852204" evidence="1">
    <location>
        <begin position="19"/>
        <end position="123"/>
    </location>
</feature>
<keyword evidence="3" id="KW-1185">Reference proteome</keyword>
<organism evidence="2 3">
    <name type="scientific">Cadophora malorum</name>
    <dbReference type="NCBI Taxonomy" id="108018"/>
    <lineage>
        <taxon>Eukaryota</taxon>
        <taxon>Fungi</taxon>
        <taxon>Dikarya</taxon>
        <taxon>Ascomycota</taxon>
        <taxon>Pezizomycotina</taxon>
        <taxon>Leotiomycetes</taxon>
        <taxon>Helotiales</taxon>
        <taxon>Ploettnerulaceae</taxon>
        <taxon>Cadophora</taxon>
    </lineage>
</organism>
<dbReference type="AlphaFoldDB" id="A0A8H7THZ0"/>
<dbReference type="Proteomes" id="UP000664132">
    <property type="component" value="Unassembled WGS sequence"/>
</dbReference>